<dbReference type="EMBL" id="MU250528">
    <property type="protein sequence ID" value="KAG7448921.1"/>
    <property type="molecule type" value="Genomic_DNA"/>
</dbReference>
<dbReference type="PANTHER" id="PTHR46188:SF1">
    <property type="entry name" value="BOLA-LIKE PROTEIN 3"/>
    <property type="match status" value="1"/>
</dbReference>
<dbReference type="InterPro" id="IPR002634">
    <property type="entry name" value="BolA"/>
</dbReference>
<reference evidence="3" key="1">
    <citation type="submission" date="2020-11" db="EMBL/GenBank/DDBJ databases">
        <title>Adaptations for nitrogen fixation in a non-lichenized fungal sporocarp promotes dispersal by wood-feeding termites.</title>
        <authorList>
            <consortium name="DOE Joint Genome Institute"/>
            <person name="Koch R.A."/>
            <person name="Yoon G."/>
            <person name="Arayal U."/>
            <person name="Lail K."/>
            <person name="Amirebrahimi M."/>
            <person name="Labutti K."/>
            <person name="Lipzen A."/>
            <person name="Riley R."/>
            <person name="Barry K."/>
            <person name="Henrissat B."/>
            <person name="Grigoriev I.V."/>
            <person name="Herr J.R."/>
            <person name="Aime M.C."/>
        </authorList>
    </citation>
    <scope>NUCLEOTIDE SEQUENCE</scope>
    <source>
        <strain evidence="3">MCA 3950</strain>
    </source>
</reference>
<evidence type="ECO:0000256" key="2">
    <source>
        <dbReference type="RuleBase" id="RU003860"/>
    </source>
</evidence>
<evidence type="ECO:0000313" key="4">
    <source>
        <dbReference type="Proteomes" id="UP000812287"/>
    </source>
</evidence>
<organism evidence="3 4">
    <name type="scientific">Guyanagaster necrorhizus</name>
    <dbReference type="NCBI Taxonomy" id="856835"/>
    <lineage>
        <taxon>Eukaryota</taxon>
        <taxon>Fungi</taxon>
        <taxon>Dikarya</taxon>
        <taxon>Basidiomycota</taxon>
        <taxon>Agaricomycotina</taxon>
        <taxon>Agaricomycetes</taxon>
        <taxon>Agaricomycetidae</taxon>
        <taxon>Agaricales</taxon>
        <taxon>Marasmiineae</taxon>
        <taxon>Physalacriaceae</taxon>
        <taxon>Guyanagaster</taxon>
    </lineage>
</organism>
<protein>
    <submittedName>
        <fullName evidence="3">Bola-like protein</fullName>
    </submittedName>
</protein>
<dbReference type="SUPFAM" id="SSF82657">
    <property type="entry name" value="BolA-like"/>
    <property type="match status" value="1"/>
</dbReference>
<sequence length="109" mass="12027">MLSSTRRLFPAARHLRSLTTAAAPSPDLSEGEQNIYSKLTEKFSPSQLQVQDVSGGCGTFYAITIASQSFKGLPIVKQHRLVTETLKQEIEGIHGLQVRLALFFMSPFC</sequence>
<dbReference type="InterPro" id="IPR036065">
    <property type="entry name" value="BolA-like_sf"/>
</dbReference>
<dbReference type="GO" id="GO:0005759">
    <property type="term" value="C:mitochondrial matrix"/>
    <property type="evidence" value="ECO:0007669"/>
    <property type="project" value="TreeGrafter"/>
</dbReference>
<keyword evidence="4" id="KW-1185">Reference proteome</keyword>
<comment type="similarity">
    <text evidence="1 2">Belongs to the BolA/IbaG family.</text>
</comment>
<proteinExistence type="inferred from homology"/>
<evidence type="ECO:0000256" key="1">
    <source>
        <dbReference type="ARBA" id="ARBA00005578"/>
    </source>
</evidence>
<name>A0A9P7VWP3_9AGAR</name>
<accession>A0A9P7VWP3</accession>
<dbReference type="PANTHER" id="PTHR46188">
    <property type="entry name" value="BOLA-LIKE PROTEIN 3"/>
    <property type="match status" value="1"/>
</dbReference>
<dbReference type="Pfam" id="PF01722">
    <property type="entry name" value="BolA"/>
    <property type="match status" value="1"/>
</dbReference>
<dbReference type="InterPro" id="IPR052275">
    <property type="entry name" value="Mt_Fe-S_assembly_factor"/>
</dbReference>
<dbReference type="OrthoDB" id="203381at2759"/>
<dbReference type="Proteomes" id="UP000812287">
    <property type="component" value="Unassembled WGS sequence"/>
</dbReference>
<comment type="caution">
    <text evidence="3">The sequence shown here is derived from an EMBL/GenBank/DDBJ whole genome shotgun (WGS) entry which is preliminary data.</text>
</comment>
<dbReference type="AlphaFoldDB" id="A0A9P7VWP3"/>
<gene>
    <name evidence="3" type="ORF">BT62DRAFT_887210</name>
</gene>
<dbReference type="GeneID" id="66105206"/>
<evidence type="ECO:0000313" key="3">
    <source>
        <dbReference type="EMBL" id="KAG7448921.1"/>
    </source>
</evidence>
<dbReference type="Gene3D" id="3.30.300.90">
    <property type="entry name" value="BolA-like"/>
    <property type="match status" value="1"/>
</dbReference>
<dbReference type="RefSeq" id="XP_043042421.1">
    <property type="nucleotide sequence ID" value="XM_043182909.1"/>
</dbReference>